<evidence type="ECO:0000313" key="1">
    <source>
        <dbReference type="EMBL" id="GGX61119.1"/>
    </source>
</evidence>
<dbReference type="Proteomes" id="UP000659223">
    <property type="component" value="Unassembled WGS sequence"/>
</dbReference>
<dbReference type="EMBL" id="BMUT01000001">
    <property type="protein sequence ID" value="GGX61119.1"/>
    <property type="molecule type" value="Genomic_DNA"/>
</dbReference>
<sequence>MRDRLAELAVDVHPVERRSGIGCRLLGAAMAAAWDGSRRCVVAQAGAGSLGDRFLSAQGFRKIFTLRYARFALAGAGPGAGLRSA</sequence>
<gene>
    <name evidence="1" type="ORF">GCM10010324_02170</name>
</gene>
<evidence type="ECO:0008006" key="3">
    <source>
        <dbReference type="Google" id="ProtNLM"/>
    </source>
</evidence>
<protein>
    <recommendedName>
        <fullName evidence="3">N-acetyltransferase domain-containing protein</fullName>
    </recommendedName>
</protein>
<dbReference type="InterPro" id="IPR016181">
    <property type="entry name" value="Acyl_CoA_acyltransferase"/>
</dbReference>
<dbReference type="SUPFAM" id="SSF55729">
    <property type="entry name" value="Acyl-CoA N-acyltransferases (Nat)"/>
    <property type="match status" value="1"/>
</dbReference>
<reference evidence="2" key="1">
    <citation type="journal article" date="2019" name="Int. J. Syst. Evol. Microbiol.">
        <title>The Global Catalogue of Microorganisms (GCM) 10K type strain sequencing project: providing services to taxonomists for standard genome sequencing and annotation.</title>
        <authorList>
            <consortium name="The Broad Institute Genomics Platform"/>
            <consortium name="The Broad Institute Genome Sequencing Center for Infectious Disease"/>
            <person name="Wu L."/>
            <person name="Ma J."/>
        </authorList>
    </citation>
    <scope>NUCLEOTIDE SEQUENCE [LARGE SCALE GENOMIC DNA]</scope>
    <source>
        <strain evidence="2">JCM 4586</strain>
    </source>
</reference>
<name>A0ABQ2Y4A5_9ACTN</name>
<dbReference type="Gene3D" id="3.40.630.30">
    <property type="match status" value="1"/>
</dbReference>
<evidence type="ECO:0000313" key="2">
    <source>
        <dbReference type="Proteomes" id="UP000659223"/>
    </source>
</evidence>
<proteinExistence type="predicted"/>
<comment type="caution">
    <text evidence="1">The sequence shown here is derived from an EMBL/GenBank/DDBJ whole genome shotgun (WGS) entry which is preliminary data.</text>
</comment>
<accession>A0ABQ2Y4A5</accession>
<keyword evidence="2" id="KW-1185">Reference proteome</keyword>
<organism evidence="1 2">
    <name type="scientific">Streptomyces hiroshimensis</name>
    <dbReference type="NCBI Taxonomy" id="66424"/>
    <lineage>
        <taxon>Bacteria</taxon>
        <taxon>Bacillati</taxon>
        <taxon>Actinomycetota</taxon>
        <taxon>Actinomycetes</taxon>
        <taxon>Kitasatosporales</taxon>
        <taxon>Streptomycetaceae</taxon>
        <taxon>Streptomyces</taxon>
    </lineage>
</organism>